<dbReference type="GO" id="GO:0006355">
    <property type="term" value="P:regulation of DNA-templated transcription"/>
    <property type="evidence" value="ECO:0007669"/>
    <property type="project" value="InterPro"/>
</dbReference>
<dbReference type="AlphaFoldDB" id="A0A242M7L8"/>
<dbReference type="SMART" id="SM00421">
    <property type="entry name" value="HTH_LUXR"/>
    <property type="match status" value="1"/>
</dbReference>
<dbReference type="SUPFAM" id="SSF52172">
    <property type="entry name" value="CheY-like"/>
    <property type="match status" value="1"/>
</dbReference>
<name>A0A242M7L8_CABSO</name>
<gene>
    <name evidence="7" type="ORF">PAMC26577_36970</name>
</gene>
<dbReference type="Proteomes" id="UP000195221">
    <property type="component" value="Unassembled WGS sequence"/>
</dbReference>
<dbReference type="PROSITE" id="PS50043">
    <property type="entry name" value="HTH_LUXR_2"/>
    <property type="match status" value="1"/>
</dbReference>
<dbReference type="PANTHER" id="PTHR44688">
    <property type="entry name" value="DNA-BINDING TRANSCRIPTIONAL ACTIVATOR DEVR_DOSR"/>
    <property type="match status" value="1"/>
</dbReference>
<comment type="caution">
    <text evidence="4">Lacks conserved residue(s) required for the propagation of feature annotation.</text>
</comment>
<evidence type="ECO:0000256" key="3">
    <source>
        <dbReference type="ARBA" id="ARBA00023163"/>
    </source>
</evidence>
<dbReference type="Gene3D" id="3.40.50.2300">
    <property type="match status" value="1"/>
</dbReference>
<organism evidence="7 8">
    <name type="scientific">Caballeronia sordidicola</name>
    <name type="common">Burkholderia sordidicola</name>
    <dbReference type="NCBI Taxonomy" id="196367"/>
    <lineage>
        <taxon>Bacteria</taxon>
        <taxon>Pseudomonadati</taxon>
        <taxon>Pseudomonadota</taxon>
        <taxon>Betaproteobacteria</taxon>
        <taxon>Burkholderiales</taxon>
        <taxon>Burkholderiaceae</taxon>
        <taxon>Caballeronia</taxon>
    </lineage>
</organism>
<dbReference type="CDD" id="cd06170">
    <property type="entry name" value="LuxR_C_like"/>
    <property type="match status" value="1"/>
</dbReference>
<dbReference type="Gene3D" id="1.10.10.10">
    <property type="entry name" value="Winged helix-like DNA-binding domain superfamily/Winged helix DNA-binding domain"/>
    <property type="match status" value="1"/>
</dbReference>
<evidence type="ECO:0000313" key="8">
    <source>
        <dbReference type="Proteomes" id="UP000195221"/>
    </source>
</evidence>
<reference evidence="7 8" key="1">
    <citation type="submission" date="2017-03" db="EMBL/GenBank/DDBJ databases">
        <title>Genome analysis of strain PAMC 26577.</title>
        <authorList>
            <person name="Oh H.-M."/>
            <person name="Yang J.-A."/>
        </authorList>
    </citation>
    <scope>NUCLEOTIDE SEQUENCE [LARGE SCALE GENOMIC DNA]</scope>
    <source>
        <strain evidence="7 8">PAMC 26577</strain>
    </source>
</reference>
<dbReference type="PANTHER" id="PTHR44688:SF16">
    <property type="entry name" value="DNA-BINDING TRANSCRIPTIONAL ACTIVATOR DEVR_DOSR"/>
    <property type="match status" value="1"/>
</dbReference>
<dbReference type="Pfam" id="PF00196">
    <property type="entry name" value="GerE"/>
    <property type="match status" value="1"/>
</dbReference>
<evidence type="ECO:0000313" key="7">
    <source>
        <dbReference type="EMBL" id="OTP67259.1"/>
    </source>
</evidence>
<dbReference type="GO" id="GO:0003677">
    <property type="term" value="F:DNA binding"/>
    <property type="evidence" value="ECO:0007669"/>
    <property type="project" value="UniProtKB-KW"/>
</dbReference>
<dbReference type="InterPro" id="IPR001789">
    <property type="entry name" value="Sig_transdc_resp-reg_receiver"/>
</dbReference>
<dbReference type="PROSITE" id="PS50110">
    <property type="entry name" value="RESPONSE_REGULATORY"/>
    <property type="match status" value="1"/>
</dbReference>
<feature type="domain" description="HTH luxR-type" evidence="5">
    <location>
        <begin position="76"/>
        <end position="141"/>
    </location>
</feature>
<evidence type="ECO:0000259" key="5">
    <source>
        <dbReference type="PROSITE" id="PS50043"/>
    </source>
</evidence>
<dbReference type="PRINTS" id="PR00038">
    <property type="entry name" value="HTHLUXR"/>
</dbReference>
<comment type="caution">
    <text evidence="7">The sequence shown here is derived from an EMBL/GenBank/DDBJ whole genome shotgun (WGS) entry which is preliminary data.</text>
</comment>
<dbReference type="InterPro" id="IPR000792">
    <property type="entry name" value="Tscrpt_reg_LuxR_C"/>
</dbReference>
<dbReference type="GO" id="GO:0000160">
    <property type="term" value="P:phosphorelay signal transduction system"/>
    <property type="evidence" value="ECO:0007669"/>
    <property type="project" value="InterPro"/>
</dbReference>
<proteinExistence type="predicted"/>
<evidence type="ECO:0000259" key="6">
    <source>
        <dbReference type="PROSITE" id="PS50110"/>
    </source>
</evidence>
<keyword evidence="2" id="KW-0238">DNA-binding</keyword>
<keyword evidence="1" id="KW-0805">Transcription regulation</keyword>
<evidence type="ECO:0000256" key="1">
    <source>
        <dbReference type="ARBA" id="ARBA00023015"/>
    </source>
</evidence>
<dbReference type="InterPro" id="IPR016032">
    <property type="entry name" value="Sig_transdc_resp-reg_C-effctor"/>
</dbReference>
<dbReference type="InterPro" id="IPR011006">
    <property type="entry name" value="CheY-like_superfamily"/>
</dbReference>
<evidence type="ECO:0000256" key="2">
    <source>
        <dbReference type="ARBA" id="ARBA00023125"/>
    </source>
</evidence>
<keyword evidence="3" id="KW-0804">Transcription</keyword>
<protein>
    <submittedName>
        <fullName evidence="7">Two-component response regulator</fullName>
    </submittedName>
</protein>
<sequence>MDGTIAQEIVQSSSNKMPVIFITANHDVAFAVQVMLAGAVDVLPLMPTEAELFDAVNNAFSLDGKQQGKTAATTQFAERFNTLTQRERQIMTAVVKGSLNKQVAYALGLSVITIKMHRGSAMRKMGATTFADLVKIAGVLGLLDSQDDAVFEDSADIAA</sequence>
<evidence type="ECO:0000256" key="4">
    <source>
        <dbReference type="PROSITE-ProRule" id="PRU00169"/>
    </source>
</evidence>
<dbReference type="EMBL" id="NBTZ01000156">
    <property type="protein sequence ID" value="OTP67259.1"/>
    <property type="molecule type" value="Genomic_DNA"/>
</dbReference>
<dbReference type="InterPro" id="IPR036388">
    <property type="entry name" value="WH-like_DNA-bd_sf"/>
</dbReference>
<dbReference type="SUPFAM" id="SSF46894">
    <property type="entry name" value="C-terminal effector domain of the bipartite response regulators"/>
    <property type="match status" value="1"/>
</dbReference>
<feature type="domain" description="Response regulatory" evidence="6">
    <location>
        <begin position="1"/>
        <end position="60"/>
    </location>
</feature>
<dbReference type="PROSITE" id="PS00622">
    <property type="entry name" value="HTH_LUXR_1"/>
    <property type="match status" value="1"/>
</dbReference>
<accession>A0A242M7L8</accession>